<accession>A0A378YXU2</accession>
<name>A0A378YXU2_9BURK</name>
<organism evidence="1 2">
    <name type="scientific">Pandoraea pnomenusa</name>
    <dbReference type="NCBI Taxonomy" id="93220"/>
    <lineage>
        <taxon>Bacteria</taxon>
        <taxon>Pseudomonadati</taxon>
        <taxon>Pseudomonadota</taxon>
        <taxon>Betaproteobacteria</taxon>
        <taxon>Burkholderiales</taxon>
        <taxon>Burkholderiaceae</taxon>
        <taxon>Pandoraea</taxon>
    </lineage>
</organism>
<evidence type="ECO:0000313" key="2">
    <source>
        <dbReference type="Proteomes" id="UP000254573"/>
    </source>
</evidence>
<dbReference type="AlphaFoldDB" id="A0A378YXU2"/>
<proteinExistence type="predicted"/>
<dbReference type="Proteomes" id="UP000254573">
    <property type="component" value="Unassembled WGS sequence"/>
</dbReference>
<dbReference type="EMBL" id="UGSG01000001">
    <property type="protein sequence ID" value="SUA81975.1"/>
    <property type="molecule type" value="Genomic_DNA"/>
</dbReference>
<reference evidence="1 2" key="1">
    <citation type="submission" date="2018-06" db="EMBL/GenBank/DDBJ databases">
        <authorList>
            <consortium name="Pathogen Informatics"/>
            <person name="Doyle S."/>
        </authorList>
    </citation>
    <scope>NUCLEOTIDE SEQUENCE [LARGE SCALE GENOMIC DNA]</scope>
    <source>
        <strain evidence="1 2">NCTC13160</strain>
    </source>
</reference>
<evidence type="ECO:0000313" key="1">
    <source>
        <dbReference type="EMBL" id="SUA81975.1"/>
    </source>
</evidence>
<protein>
    <submittedName>
        <fullName evidence="1">Uncharacterized protein</fullName>
    </submittedName>
</protein>
<gene>
    <name evidence="1" type="ORF">NCTC13160_04849</name>
</gene>
<sequence>MFQSIGIPKIISGLLSLLSWKQCVGGTARLSAATMCAYWHERARRGCYTEGVEDCGTASILIELGMTVAREETSLS</sequence>